<protein>
    <submittedName>
        <fullName evidence="2">Uncharacterized protein</fullName>
    </submittedName>
</protein>
<keyword evidence="3" id="KW-1185">Reference proteome</keyword>
<reference evidence="2" key="2">
    <citation type="submission" date="2020-11" db="EMBL/GenBank/DDBJ databases">
        <authorList>
            <person name="McCartney M.A."/>
            <person name="Auch B."/>
            <person name="Kono T."/>
            <person name="Mallez S."/>
            <person name="Becker A."/>
            <person name="Gohl D.M."/>
            <person name="Silverstein K.A.T."/>
            <person name="Koren S."/>
            <person name="Bechman K.B."/>
            <person name="Herman A."/>
            <person name="Abrahante J.E."/>
            <person name="Garbe J."/>
        </authorList>
    </citation>
    <scope>NUCLEOTIDE SEQUENCE</scope>
    <source>
        <strain evidence="2">Duluth1</strain>
        <tissue evidence="2">Whole animal</tissue>
    </source>
</reference>
<evidence type="ECO:0000313" key="3">
    <source>
        <dbReference type="Proteomes" id="UP000828390"/>
    </source>
</evidence>
<evidence type="ECO:0000313" key="2">
    <source>
        <dbReference type="EMBL" id="KAH3889011.1"/>
    </source>
</evidence>
<dbReference type="AlphaFoldDB" id="A0A9D4N6P0"/>
<dbReference type="EMBL" id="JAIWYP010000001">
    <property type="protein sequence ID" value="KAH3889011.1"/>
    <property type="molecule type" value="Genomic_DNA"/>
</dbReference>
<accession>A0A9D4N6P0</accession>
<name>A0A9D4N6P0_DREPO</name>
<reference evidence="2" key="1">
    <citation type="journal article" date="2019" name="bioRxiv">
        <title>The Genome of the Zebra Mussel, Dreissena polymorpha: A Resource for Invasive Species Research.</title>
        <authorList>
            <person name="McCartney M.A."/>
            <person name="Auch B."/>
            <person name="Kono T."/>
            <person name="Mallez S."/>
            <person name="Zhang Y."/>
            <person name="Obille A."/>
            <person name="Becker A."/>
            <person name="Abrahante J.E."/>
            <person name="Garbe J."/>
            <person name="Badalamenti J.P."/>
            <person name="Herman A."/>
            <person name="Mangelson H."/>
            <person name="Liachko I."/>
            <person name="Sullivan S."/>
            <person name="Sone E.D."/>
            <person name="Koren S."/>
            <person name="Silverstein K.A.T."/>
            <person name="Beckman K.B."/>
            <person name="Gohl D.M."/>
        </authorList>
    </citation>
    <scope>NUCLEOTIDE SEQUENCE</scope>
    <source>
        <strain evidence="2">Duluth1</strain>
        <tissue evidence="2">Whole animal</tissue>
    </source>
</reference>
<proteinExistence type="predicted"/>
<dbReference type="Proteomes" id="UP000828390">
    <property type="component" value="Unassembled WGS sequence"/>
</dbReference>
<comment type="caution">
    <text evidence="2">The sequence shown here is derived from an EMBL/GenBank/DDBJ whole genome shotgun (WGS) entry which is preliminary data.</text>
</comment>
<feature type="region of interest" description="Disordered" evidence="1">
    <location>
        <begin position="327"/>
        <end position="352"/>
    </location>
</feature>
<sequence length="384" mass="44134">MATVDDSQYPRVFSPHTKGPITQFVLEGKQLPKSPEVPPDLMDPIRTMYNNSRREADETTEFSINPDPVPYQPSNFMAERFSRLDSLETGIQGSSSTTMKKVPVARRHFDSFGTFDFLKEIPKRGVMLHTDRYQLDFSKAFDGMSQRERLQAELEYMERLRGIKRRREVLPHRAQLDLLMGGKKMEFAERFEIQREIQKLKSLILPQHAKDLFHGRGFTLPENHNSVKPRKFLPADVDYDDYELSSAFSPDKYSFNPETGRVHPKQRQYPLEQGGALPKINNKGYLLENFRAQKGEPIQIKTPNPFSYEMEDTWTPYVTRQSTMMSPIQRGSSKSPVVPFTPRRLKPSESPDLTLYPVSQGLLMSPSPRYGTGLGGSRGFLNYV</sequence>
<gene>
    <name evidence="2" type="ORF">DPMN_013057</name>
</gene>
<evidence type="ECO:0000256" key="1">
    <source>
        <dbReference type="SAM" id="MobiDB-lite"/>
    </source>
</evidence>
<organism evidence="2 3">
    <name type="scientific">Dreissena polymorpha</name>
    <name type="common">Zebra mussel</name>
    <name type="synonym">Mytilus polymorpha</name>
    <dbReference type="NCBI Taxonomy" id="45954"/>
    <lineage>
        <taxon>Eukaryota</taxon>
        <taxon>Metazoa</taxon>
        <taxon>Spiralia</taxon>
        <taxon>Lophotrochozoa</taxon>
        <taxon>Mollusca</taxon>
        <taxon>Bivalvia</taxon>
        <taxon>Autobranchia</taxon>
        <taxon>Heteroconchia</taxon>
        <taxon>Euheterodonta</taxon>
        <taxon>Imparidentia</taxon>
        <taxon>Neoheterodontei</taxon>
        <taxon>Myida</taxon>
        <taxon>Dreissenoidea</taxon>
        <taxon>Dreissenidae</taxon>
        <taxon>Dreissena</taxon>
    </lineage>
</organism>